<dbReference type="EMBL" id="CP015243">
    <property type="protein sequence ID" value="ANF58625.1"/>
    <property type="molecule type" value="Genomic_DNA"/>
</dbReference>
<dbReference type="InterPro" id="IPR005119">
    <property type="entry name" value="LysR_subst-bd"/>
</dbReference>
<evidence type="ECO:0000256" key="2">
    <source>
        <dbReference type="ARBA" id="ARBA00023015"/>
    </source>
</evidence>
<dbReference type="PROSITE" id="PS50931">
    <property type="entry name" value="HTH_LYSR"/>
    <property type="match status" value="1"/>
</dbReference>
<dbReference type="PANTHER" id="PTHR30126">
    <property type="entry name" value="HTH-TYPE TRANSCRIPTIONAL REGULATOR"/>
    <property type="match status" value="1"/>
</dbReference>
<dbReference type="SUPFAM" id="SSF53850">
    <property type="entry name" value="Periplasmic binding protein-like II"/>
    <property type="match status" value="1"/>
</dbReference>
<evidence type="ECO:0000256" key="4">
    <source>
        <dbReference type="ARBA" id="ARBA00023163"/>
    </source>
</evidence>
<organism evidence="6 7">
    <name type="scientific">Halotalea alkalilenta</name>
    <dbReference type="NCBI Taxonomy" id="376489"/>
    <lineage>
        <taxon>Bacteria</taxon>
        <taxon>Pseudomonadati</taxon>
        <taxon>Pseudomonadota</taxon>
        <taxon>Gammaproteobacteria</taxon>
        <taxon>Oceanospirillales</taxon>
        <taxon>Halomonadaceae</taxon>
        <taxon>Halotalea</taxon>
    </lineage>
</organism>
<protein>
    <submittedName>
        <fullName evidence="6">LysR family transcriptional regulator</fullName>
    </submittedName>
</protein>
<dbReference type="InterPro" id="IPR000847">
    <property type="entry name" value="LysR_HTH_N"/>
</dbReference>
<dbReference type="AlphaFoldDB" id="A0A172YHZ1"/>
<dbReference type="GO" id="GO:0003700">
    <property type="term" value="F:DNA-binding transcription factor activity"/>
    <property type="evidence" value="ECO:0007669"/>
    <property type="project" value="InterPro"/>
</dbReference>
<dbReference type="Gene3D" id="1.10.10.10">
    <property type="entry name" value="Winged helix-like DNA-binding domain superfamily/Winged helix DNA-binding domain"/>
    <property type="match status" value="1"/>
</dbReference>
<dbReference type="Gene3D" id="3.40.190.10">
    <property type="entry name" value="Periplasmic binding protein-like II"/>
    <property type="match status" value="2"/>
</dbReference>
<keyword evidence="2" id="KW-0805">Transcription regulation</keyword>
<feature type="domain" description="HTH lysR-type" evidence="5">
    <location>
        <begin position="4"/>
        <end position="61"/>
    </location>
</feature>
<evidence type="ECO:0000256" key="1">
    <source>
        <dbReference type="ARBA" id="ARBA00009437"/>
    </source>
</evidence>
<reference evidence="6 7" key="1">
    <citation type="submission" date="2016-04" db="EMBL/GenBank/DDBJ databases">
        <title>Complete Genome Sequence of Halotalea alkalilenta IHB B 13600.</title>
        <authorList>
            <person name="Swarnkar M.K."/>
            <person name="Sharma A."/>
            <person name="Kaushal K."/>
            <person name="Soni R."/>
            <person name="Rana S."/>
            <person name="Singh A.K."/>
            <person name="Gulati A."/>
        </authorList>
    </citation>
    <scope>NUCLEOTIDE SEQUENCE [LARGE SCALE GENOMIC DNA]</scope>
    <source>
        <strain evidence="6 7">IHB B 13600</strain>
    </source>
</reference>
<dbReference type="CDD" id="cd05466">
    <property type="entry name" value="PBP2_LTTR_substrate"/>
    <property type="match status" value="1"/>
</dbReference>
<evidence type="ECO:0000313" key="7">
    <source>
        <dbReference type="Proteomes" id="UP000077875"/>
    </source>
</evidence>
<keyword evidence="7" id="KW-1185">Reference proteome</keyword>
<dbReference type="Pfam" id="PF03466">
    <property type="entry name" value="LysR_substrate"/>
    <property type="match status" value="1"/>
</dbReference>
<sequence>MNSLDLNQLRTFVDVIELGSFSAAAEHRGISQPAVSAQVRQLERRLGVRLIERSGRRAQATAAGQELLVHAQRIAQEVASTLETLLPHREGTHGRIRLGTGATACIHLLPPLLKRLKQRMPGLEITVRAGNTQEMLKQLESNSLDLALVTLPAAGRSLEVIELYQDEMVAVLPLSEAGGLEALDAARFHRQPLILYESAGHTRHLVDRWFAAAGESPKPSMELGSVEAIKRLVGAGLGWAILPRLALPPEGRDAEIEGLPLSPPLMRSLGLVMRRDKRSSRALYETVEALLSLRTC</sequence>
<dbReference type="SUPFAM" id="SSF46785">
    <property type="entry name" value="Winged helix' DNA-binding domain"/>
    <property type="match status" value="1"/>
</dbReference>
<evidence type="ECO:0000313" key="6">
    <source>
        <dbReference type="EMBL" id="ANF58625.1"/>
    </source>
</evidence>
<proteinExistence type="inferred from homology"/>
<keyword evidence="3" id="KW-0238">DNA-binding</keyword>
<dbReference type="FunFam" id="1.10.10.10:FF:000001">
    <property type="entry name" value="LysR family transcriptional regulator"/>
    <property type="match status" value="1"/>
</dbReference>
<name>A0A172YHZ1_9GAMM</name>
<evidence type="ECO:0000256" key="3">
    <source>
        <dbReference type="ARBA" id="ARBA00023125"/>
    </source>
</evidence>
<keyword evidence="4" id="KW-0804">Transcription</keyword>
<dbReference type="PRINTS" id="PR00039">
    <property type="entry name" value="HTHLYSR"/>
</dbReference>
<evidence type="ECO:0000259" key="5">
    <source>
        <dbReference type="PROSITE" id="PS50931"/>
    </source>
</evidence>
<comment type="similarity">
    <text evidence="1">Belongs to the LysR transcriptional regulatory family.</text>
</comment>
<gene>
    <name evidence="6" type="ORF">A5892_15060</name>
</gene>
<dbReference type="PANTHER" id="PTHR30126:SF94">
    <property type="entry name" value="LYSR FAMILY TRANSCRIPTIONAL REGULATOR"/>
    <property type="match status" value="1"/>
</dbReference>
<accession>A0A172YHZ1</accession>
<dbReference type="InterPro" id="IPR036388">
    <property type="entry name" value="WH-like_DNA-bd_sf"/>
</dbReference>
<dbReference type="Proteomes" id="UP000077875">
    <property type="component" value="Chromosome"/>
</dbReference>
<dbReference type="RefSeq" id="WP_064123487.1">
    <property type="nucleotide sequence ID" value="NZ_CP015243.1"/>
</dbReference>
<dbReference type="InterPro" id="IPR036390">
    <property type="entry name" value="WH_DNA-bd_sf"/>
</dbReference>
<dbReference type="KEGG" id="haa:A5892_15060"/>
<dbReference type="Pfam" id="PF00126">
    <property type="entry name" value="HTH_1"/>
    <property type="match status" value="1"/>
</dbReference>
<dbReference type="GO" id="GO:0000976">
    <property type="term" value="F:transcription cis-regulatory region binding"/>
    <property type="evidence" value="ECO:0007669"/>
    <property type="project" value="TreeGrafter"/>
</dbReference>
<dbReference type="STRING" id="376489.A5892_15060"/>